<dbReference type="Gene3D" id="3.90.190.20">
    <property type="entry name" value="Mur ligase, C-terminal domain"/>
    <property type="match status" value="1"/>
</dbReference>
<keyword evidence="2 10" id="KW-0436">Ligase</keyword>
<feature type="domain" description="Mur ligase C-terminal" evidence="12">
    <location>
        <begin position="319"/>
        <end position="438"/>
    </location>
</feature>
<keyword evidence="5 10" id="KW-0067">ATP-binding</keyword>
<dbReference type="InterPro" id="IPR035911">
    <property type="entry name" value="MurE/MurF_N"/>
</dbReference>
<dbReference type="SUPFAM" id="SSF53623">
    <property type="entry name" value="MurD-like peptide ligases, catalytic domain"/>
    <property type="match status" value="1"/>
</dbReference>
<comment type="pathway">
    <text evidence="10 11">Cell wall biogenesis; peptidoglycan biosynthesis.</text>
</comment>
<evidence type="ECO:0000259" key="12">
    <source>
        <dbReference type="Pfam" id="PF02875"/>
    </source>
</evidence>
<evidence type="ECO:0000256" key="7">
    <source>
        <dbReference type="ARBA" id="ARBA00022984"/>
    </source>
</evidence>
<accession>A0AB74UHC3</accession>
<dbReference type="EC" id="6.3.2.10" evidence="10 11"/>
<evidence type="ECO:0000256" key="9">
    <source>
        <dbReference type="ARBA" id="ARBA00023316"/>
    </source>
</evidence>
<keyword evidence="7 10" id="KW-0573">Peptidoglycan synthesis</keyword>
<dbReference type="SUPFAM" id="SSF63418">
    <property type="entry name" value="MurE/MurF N-terminal domain"/>
    <property type="match status" value="1"/>
</dbReference>
<dbReference type="RefSeq" id="WP_353981823.1">
    <property type="nucleotide sequence ID" value="NZ_CP159578.1"/>
</dbReference>
<keyword evidence="4 10" id="KW-0547">Nucleotide-binding</keyword>
<evidence type="ECO:0000313" key="14">
    <source>
        <dbReference type="EMBL" id="XCJ81029.1"/>
    </source>
</evidence>
<dbReference type="InterPro" id="IPR036565">
    <property type="entry name" value="Mur-like_cat_sf"/>
</dbReference>
<dbReference type="SUPFAM" id="SSF53244">
    <property type="entry name" value="MurD-like peptide ligases, peptide-binding domain"/>
    <property type="match status" value="1"/>
</dbReference>
<evidence type="ECO:0000256" key="11">
    <source>
        <dbReference type="RuleBase" id="RU004136"/>
    </source>
</evidence>
<dbReference type="PANTHER" id="PTHR43024:SF1">
    <property type="entry name" value="UDP-N-ACETYLMURAMOYL-TRIPEPTIDE--D-ALANYL-D-ALANINE LIGASE"/>
    <property type="match status" value="1"/>
</dbReference>
<organism evidence="14">
    <name type="scientific">Salinicola endophyticus</name>
    <dbReference type="NCBI Taxonomy" id="1949083"/>
    <lineage>
        <taxon>Bacteria</taxon>
        <taxon>Pseudomonadati</taxon>
        <taxon>Pseudomonadota</taxon>
        <taxon>Gammaproteobacteria</taxon>
        <taxon>Oceanospirillales</taxon>
        <taxon>Halomonadaceae</taxon>
        <taxon>Salinicola</taxon>
    </lineage>
</organism>
<dbReference type="Gene3D" id="3.40.1190.10">
    <property type="entry name" value="Mur-like, catalytic domain"/>
    <property type="match status" value="1"/>
</dbReference>
<dbReference type="AlphaFoldDB" id="A0AB74UHC3"/>
<proteinExistence type="inferred from homology"/>
<evidence type="ECO:0000256" key="1">
    <source>
        <dbReference type="ARBA" id="ARBA00022490"/>
    </source>
</evidence>
<reference evidence="14" key="1">
    <citation type="submission" date="2024-06" db="EMBL/GenBank/DDBJ databases">
        <title>Complete genome of Salinicola endophyticus HNIBRBA4755.</title>
        <authorList>
            <person name="Shin S.Y."/>
            <person name="Kang H."/>
            <person name="Song J."/>
        </authorList>
    </citation>
    <scope>NUCLEOTIDE SEQUENCE</scope>
    <source>
        <strain evidence="14">HNIBRBA4755</strain>
    </source>
</reference>
<dbReference type="GO" id="GO:0051301">
    <property type="term" value="P:cell division"/>
    <property type="evidence" value="ECO:0007669"/>
    <property type="project" value="UniProtKB-KW"/>
</dbReference>
<evidence type="ECO:0000256" key="6">
    <source>
        <dbReference type="ARBA" id="ARBA00022960"/>
    </source>
</evidence>
<comment type="similarity">
    <text evidence="10">Belongs to the MurCDEF family. MurF subfamily.</text>
</comment>
<sequence length="455" mass="47148">MNLSLNAIAALLGAPGVAPDGAADRAVERIVTDTRELAPGDLLVALKGERFDAHDFLATARERGAVGAVVAHPVADPLAQIVVPDTRLALGLLARAHRLSWAGELVAVTGNSGKTTVKELLAAILSRRAPTLATRGNLNNDIGAPLTLLGLRANHRYAAVELGANHLGEIAWTTALARPQVAIITNVTGAHVGEFGGMGQIAQAKGEILAGLGSEGVAVLDRQQHYFPVWRALAGSARVLDIAIDAPAAVTAHDLVCDDAGRYAFTLSLPDAPALTVKLVLIGRHNVRNALVAAAAAHALGFAPDEIVAGLVATTALSGRMQVVAGVRGSRLIDDSYNANPGAMRAALETLATLPAPRWCFLGAMGEMGAASAALHAEVGRTARDLGIDCLGTFGEPARAAAEAFGDEGHHFDDWAALERFARDQLPSHASVLVKGSRSAGMERLVTALRDDASR</sequence>
<dbReference type="GO" id="GO:0005737">
    <property type="term" value="C:cytoplasm"/>
    <property type="evidence" value="ECO:0007669"/>
    <property type="project" value="UniProtKB-SubCell"/>
</dbReference>
<comment type="subcellular location">
    <subcellularLocation>
        <location evidence="10 11">Cytoplasm</location>
    </subcellularLocation>
</comment>
<evidence type="ECO:0000256" key="4">
    <source>
        <dbReference type="ARBA" id="ARBA00022741"/>
    </source>
</evidence>
<evidence type="ECO:0000256" key="2">
    <source>
        <dbReference type="ARBA" id="ARBA00022598"/>
    </source>
</evidence>
<dbReference type="InterPro" id="IPR036615">
    <property type="entry name" value="Mur_ligase_C_dom_sf"/>
</dbReference>
<dbReference type="PANTHER" id="PTHR43024">
    <property type="entry name" value="UDP-N-ACETYLMURAMOYL-TRIPEPTIDE--D-ALANYL-D-ALANINE LIGASE"/>
    <property type="match status" value="1"/>
</dbReference>
<dbReference type="InterPro" id="IPR004101">
    <property type="entry name" value="Mur_ligase_C"/>
</dbReference>
<evidence type="ECO:0000256" key="10">
    <source>
        <dbReference type="HAMAP-Rule" id="MF_02019"/>
    </source>
</evidence>
<comment type="catalytic activity">
    <reaction evidence="10 11">
        <text>D-alanyl-D-alanine + UDP-N-acetyl-alpha-D-muramoyl-L-alanyl-gamma-D-glutamyl-meso-2,6-diaminopimelate + ATP = UDP-N-acetyl-alpha-D-muramoyl-L-alanyl-gamma-D-glutamyl-meso-2,6-diaminopimeloyl-D-alanyl-D-alanine + ADP + phosphate + H(+)</text>
        <dbReference type="Rhea" id="RHEA:28374"/>
        <dbReference type="ChEBI" id="CHEBI:15378"/>
        <dbReference type="ChEBI" id="CHEBI:30616"/>
        <dbReference type="ChEBI" id="CHEBI:43474"/>
        <dbReference type="ChEBI" id="CHEBI:57822"/>
        <dbReference type="ChEBI" id="CHEBI:61386"/>
        <dbReference type="ChEBI" id="CHEBI:83905"/>
        <dbReference type="ChEBI" id="CHEBI:456216"/>
        <dbReference type="EC" id="6.3.2.10"/>
    </reaction>
</comment>
<gene>
    <name evidence="10 14" type="primary">murF</name>
    <name evidence="14" type="ORF">ABV408_07560</name>
</gene>
<dbReference type="GO" id="GO:0005524">
    <property type="term" value="F:ATP binding"/>
    <property type="evidence" value="ECO:0007669"/>
    <property type="project" value="UniProtKB-UniRule"/>
</dbReference>
<dbReference type="Pfam" id="PF02875">
    <property type="entry name" value="Mur_ligase_C"/>
    <property type="match status" value="1"/>
</dbReference>
<dbReference type="GO" id="GO:0008360">
    <property type="term" value="P:regulation of cell shape"/>
    <property type="evidence" value="ECO:0007669"/>
    <property type="project" value="UniProtKB-KW"/>
</dbReference>
<keyword evidence="1 10" id="KW-0963">Cytoplasm</keyword>
<evidence type="ECO:0000256" key="8">
    <source>
        <dbReference type="ARBA" id="ARBA00023306"/>
    </source>
</evidence>
<dbReference type="Gene3D" id="3.40.1390.10">
    <property type="entry name" value="MurE/MurF, N-terminal domain"/>
    <property type="match status" value="1"/>
</dbReference>
<evidence type="ECO:0000256" key="5">
    <source>
        <dbReference type="ARBA" id="ARBA00022840"/>
    </source>
</evidence>
<dbReference type="Pfam" id="PF08245">
    <property type="entry name" value="Mur_ligase_M"/>
    <property type="match status" value="1"/>
</dbReference>
<dbReference type="InterPro" id="IPR013221">
    <property type="entry name" value="Mur_ligase_cen"/>
</dbReference>
<keyword evidence="3 10" id="KW-0132">Cell division</keyword>
<feature type="domain" description="Mur ligase central" evidence="13">
    <location>
        <begin position="108"/>
        <end position="297"/>
    </location>
</feature>
<evidence type="ECO:0000256" key="3">
    <source>
        <dbReference type="ARBA" id="ARBA00022618"/>
    </source>
</evidence>
<dbReference type="HAMAP" id="MF_02019">
    <property type="entry name" value="MurF"/>
    <property type="match status" value="1"/>
</dbReference>
<keyword evidence="9 10" id="KW-0961">Cell wall biogenesis/degradation</keyword>
<keyword evidence="6 10" id="KW-0133">Cell shape</keyword>
<protein>
    <recommendedName>
        <fullName evidence="10 11">UDP-N-acetylmuramoyl-tripeptide--D-alanyl-D-alanine ligase</fullName>
        <ecNumber evidence="10 11">6.3.2.10</ecNumber>
    </recommendedName>
    <alternativeName>
        <fullName evidence="10">D-alanyl-D-alanine-adding enzyme</fullName>
    </alternativeName>
</protein>
<name>A0AB74UHC3_9GAMM</name>
<dbReference type="NCBIfam" id="TIGR01143">
    <property type="entry name" value="murF"/>
    <property type="match status" value="1"/>
</dbReference>
<comment type="function">
    <text evidence="10 11">Involved in cell wall formation. Catalyzes the final step in the synthesis of UDP-N-acetylmuramoyl-pentapeptide, the precursor of murein.</text>
</comment>
<dbReference type="GO" id="GO:0047480">
    <property type="term" value="F:UDP-N-acetylmuramoyl-tripeptide-D-alanyl-D-alanine ligase activity"/>
    <property type="evidence" value="ECO:0007669"/>
    <property type="project" value="UniProtKB-UniRule"/>
</dbReference>
<evidence type="ECO:0000259" key="13">
    <source>
        <dbReference type="Pfam" id="PF08245"/>
    </source>
</evidence>
<dbReference type="GO" id="GO:0009252">
    <property type="term" value="P:peptidoglycan biosynthetic process"/>
    <property type="evidence" value="ECO:0007669"/>
    <property type="project" value="UniProtKB-UniRule"/>
</dbReference>
<dbReference type="InterPro" id="IPR005863">
    <property type="entry name" value="UDP-N-AcMur_synth"/>
</dbReference>
<dbReference type="GO" id="GO:0071555">
    <property type="term" value="P:cell wall organization"/>
    <property type="evidence" value="ECO:0007669"/>
    <property type="project" value="UniProtKB-KW"/>
</dbReference>
<keyword evidence="8 10" id="KW-0131">Cell cycle</keyword>
<dbReference type="EMBL" id="CP159578">
    <property type="protein sequence ID" value="XCJ81029.1"/>
    <property type="molecule type" value="Genomic_DNA"/>
</dbReference>
<dbReference type="InterPro" id="IPR051046">
    <property type="entry name" value="MurCDEF_CellWall_CoF430Synth"/>
</dbReference>
<comment type="caution">
    <text evidence="10">Lacks conserved residue(s) required for the propagation of feature annotation.</text>
</comment>